<dbReference type="PANTHER" id="PTHR42928:SF5">
    <property type="entry name" value="BLR1237 PROTEIN"/>
    <property type="match status" value="1"/>
</dbReference>
<dbReference type="Pfam" id="PF03401">
    <property type="entry name" value="TctC"/>
    <property type="match status" value="1"/>
</dbReference>
<evidence type="ECO:0000313" key="2">
    <source>
        <dbReference type="EMBL" id="ARP83481.1"/>
    </source>
</evidence>
<dbReference type="Proteomes" id="UP000194151">
    <property type="component" value="Chromosome"/>
</dbReference>
<dbReference type="AlphaFoldDB" id="A0A1W6YR56"/>
<dbReference type="Gene3D" id="3.40.190.10">
    <property type="entry name" value="Periplasmic binding protein-like II"/>
    <property type="match status" value="1"/>
</dbReference>
<dbReference type="Gene3D" id="3.40.190.150">
    <property type="entry name" value="Bordetella uptake gene, domain 1"/>
    <property type="match status" value="1"/>
</dbReference>
<dbReference type="InterPro" id="IPR005064">
    <property type="entry name" value="BUG"/>
</dbReference>
<dbReference type="SUPFAM" id="SSF53850">
    <property type="entry name" value="Periplasmic binding protein-like II"/>
    <property type="match status" value="1"/>
</dbReference>
<dbReference type="InterPro" id="IPR042100">
    <property type="entry name" value="Bug_dom1"/>
</dbReference>
<evidence type="ECO:0000256" key="1">
    <source>
        <dbReference type="ARBA" id="ARBA00006987"/>
    </source>
</evidence>
<evidence type="ECO:0000313" key="3">
    <source>
        <dbReference type="Proteomes" id="UP000194151"/>
    </source>
</evidence>
<dbReference type="CDD" id="cd13578">
    <property type="entry name" value="PBP2_Bug27"/>
    <property type="match status" value="1"/>
</dbReference>
<dbReference type="EMBL" id="CP021108">
    <property type="protein sequence ID" value="ARP83481.1"/>
    <property type="molecule type" value="Genomic_DNA"/>
</dbReference>
<organism evidence="2 3">
    <name type="scientific">Bordetella genomosp. 8</name>
    <dbReference type="NCBI Taxonomy" id="1416806"/>
    <lineage>
        <taxon>Bacteria</taxon>
        <taxon>Pseudomonadati</taxon>
        <taxon>Pseudomonadota</taxon>
        <taxon>Betaproteobacteria</taxon>
        <taxon>Burkholderiales</taxon>
        <taxon>Alcaligenaceae</taxon>
        <taxon>Bordetella</taxon>
    </lineage>
</organism>
<dbReference type="PIRSF" id="PIRSF017082">
    <property type="entry name" value="YflP"/>
    <property type="match status" value="1"/>
</dbReference>
<gene>
    <name evidence="2" type="ORF">CAL12_23440</name>
</gene>
<protein>
    <recommendedName>
        <fullName evidence="4">LacI family transcriptional regulator</fullName>
    </recommendedName>
</protein>
<accession>A0A1W6YR56</accession>
<comment type="similarity">
    <text evidence="1">Belongs to the UPF0065 (bug) family.</text>
</comment>
<evidence type="ECO:0008006" key="4">
    <source>
        <dbReference type="Google" id="ProtNLM"/>
    </source>
</evidence>
<keyword evidence="3" id="KW-1185">Reference proteome</keyword>
<sequence length="348" mass="36806">MGRAATPRSHDLDQIKARGIEMETCSRRIVCAALLAASLWAAPWGSARAERYPERPVMVVNPFPAGGSLDNLLRLLAQKVTESMGQPMLVESRPGASSIIGSGFVARAKPDGYTLLAQSTNFTIAPAVGVELPYDTEKSFEPVTLLAAVPQVLAVPAASAARSVKDLVEQAKGHPGSVTYGTLGPGTGGHMTGEAFQRSAGITLSQIPFRGSSQTLQALAGGHIGMAFGNLPEILEYEKGGLVRPLAIAADKRSALAPNLPTMAEAGYPGVISEPWYGILAPAGTPAAIVDRLQVEFAKALRQPDVAQRLRELGIRTVASTPQEFRQYISGEIRQYGKLAKEANISLK</sequence>
<proteinExistence type="inferred from homology"/>
<dbReference type="PANTHER" id="PTHR42928">
    <property type="entry name" value="TRICARBOXYLATE-BINDING PROTEIN"/>
    <property type="match status" value="1"/>
</dbReference>
<name>A0A1W6YR56_9BORD</name>
<dbReference type="KEGG" id="bgv:CAL12_23440"/>
<reference evidence="2 3" key="1">
    <citation type="submission" date="2017-05" db="EMBL/GenBank/DDBJ databases">
        <title>Complete and WGS of Bordetella genogroups.</title>
        <authorList>
            <person name="Spilker T."/>
            <person name="LiPuma J."/>
        </authorList>
    </citation>
    <scope>NUCLEOTIDE SEQUENCE [LARGE SCALE GENOMIC DNA]</scope>
    <source>
        <strain evidence="2 3">AU19157</strain>
    </source>
</reference>
<dbReference type="STRING" id="1416806.CAL12_23440"/>